<comment type="caution">
    <text evidence="1">The sequence shown here is derived from an EMBL/GenBank/DDBJ whole genome shotgun (WGS) entry which is preliminary data.</text>
</comment>
<keyword evidence="2" id="KW-1185">Reference proteome</keyword>
<protein>
    <submittedName>
        <fullName evidence="1">4682_t:CDS:1</fullName>
    </submittedName>
</protein>
<sequence length="213" mass="24869">MNDFYYSSPLPYFNTYEYGHTPSASSSSYFNTHDYAQENISSYLNIHDHNDSANTSPSFYSNAYEQDFVNTLQSPDPISSSQLSTNNELVESDADVDTRPCKVDNGVYVDEKGEYDDSENENNEYEDNENEKAQDSLVLYKGMKFKTWELAESHLNDYAKQKGFSFWKRRRVLDFDDNIVIRRCTYECSHAHMHEPEKTVLAENRRNRNSEMI</sequence>
<evidence type="ECO:0000313" key="1">
    <source>
        <dbReference type="EMBL" id="CAG8702849.1"/>
    </source>
</evidence>
<feature type="non-terminal residue" evidence="1">
    <location>
        <position position="213"/>
    </location>
</feature>
<proteinExistence type="predicted"/>
<name>A0ACA9PEK9_9GLOM</name>
<dbReference type="Proteomes" id="UP000789366">
    <property type="component" value="Unassembled WGS sequence"/>
</dbReference>
<evidence type="ECO:0000313" key="2">
    <source>
        <dbReference type="Proteomes" id="UP000789366"/>
    </source>
</evidence>
<organism evidence="1 2">
    <name type="scientific">Cetraspora pellucida</name>
    <dbReference type="NCBI Taxonomy" id="1433469"/>
    <lineage>
        <taxon>Eukaryota</taxon>
        <taxon>Fungi</taxon>
        <taxon>Fungi incertae sedis</taxon>
        <taxon>Mucoromycota</taxon>
        <taxon>Glomeromycotina</taxon>
        <taxon>Glomeromycetes</taxon>
        <taxon>Diversisporales</taxon>
        <taxon>Gigasporaceae</taxon>
        <taxon>Cetraspora</taxon>
    </lineage>
</organism>
<accession>A0ACA9PEK9</accession>
<reference evidence="1" key="1">
    <citation type="submission" date="2021-06" db="EMBL/GenBank/DDBJ databases">
        <authorList>
            <person name="Kallberg Y."/>
            <person name="Tangrot J."/>
            <person name="Rosling A."/>
        </authorList>
    </citation>
    <scope>NUCLEOTIDE SEQUENCE</scope>
    <source>
        <strain evidence="1">28 12/20/2015</strain>
    </source>
</reference>
<dbReference type="EMBL" id="CAJVPW010023904">
    <property type="protein sequence ID" value="CAG8702849.1"/>
    <property type="molecule type" value="Genomic_DNA"/>
</dbReference>
<gene>
    <name evidence="1" type="ORF">SPELUC_LOCUS11365</name>
</gene>